<sequence>MTRSLCGFIQLCCNPVFSNRMLTIRYKQFMIVISVLVIFDASADGGDVGFPTPSSTPSLSLQSSTCTIPLAKSHTT</sequence>
<evidence type="ECO:0000313" key="1">
    <source>
        <dbReference type="EMBL" id="CBI08754.1"/>
    </source>
</evidence>
<comment type="caution">
    <text evidence="1">The sequence shown here is derived from an EMBL/GenBank/DDBJ whole genome shotgun (WGS) entry which is preliminary data.</text>
</comment>
<protein>
    <submittedName>
        <fullName evidence="1">Uncharacterized protein</fullName>
    </submittedName>
</protein>
<reference evidence="1" key="1">
    <citation type="submission" date="2009-10" db="EMBL/GenBank/DDBJ databases">
        <title>Diversity of trophic interactions inside an arsenic-rich microbial ecosystem.</title>
        <authorList>
            <person name="Bertin P.N."/>
            <person name="Heinrich-Salmeron A."/>
            <person name="Pelletier E."/>
            <person name="Goulhen-Chollet F."/>
            <person name="Arsene-Ploetze F."/>
            <person name="Gallien S."/>
            <person name="Calteau A."/>
            <person name="Vallenet D."/>
            <person name="Casiot C."/>
            <person name="Chane-Woon-Ming B."/>
            <person name="Giloteaux L."/>
            <person name="Barakat M."/>
            <person name="Bonnefoy V."/>
            <person name="Bruneel O."/>
            <person name="Chandler M."/>
            <person name="Cleiss J."/>
            <person name="Duran R."/>
            <person name="Elbaz-Poulichet F."/>
            <person name="Fonknechten N."/>
            <person name="Lauga B."/>
            <person name="Mornico D."/>
            <person name="Ortet P."/>
            <person name="Schaeffer C."/>
            <person name="Siguier P."/>
            <person name="Alexander Thil Smith A."/>
            <person name="Van Dorsselaer A."/>
            <person name="Weissenbach J."/>
            <person name="Medigue C."/>
            <person name="Le Paslier D."/>
        </authorList>
    </citation>
    <scope>NUCLEOTIDE SEQUENCE</scope>
</reference>
<name>E6QND3_9ZZZZ</name>
<dbReference type="AlphaFoldDB" id="E6QND3"/>
<dbReference type="EMBL" id="CABQ01000266">
    <property type="protein sequence ID" value="CBI08754.1"/>
    <property type="molecule type" value="Genomic_DNA"/>
</dbReference>
<organism evidence="1">
    <name type="scientific">mine drainage metagenome</name>
    <dbReference type="NCBI Taxonomy" id="410659"/>
    <lineage>
        <taxon>unclassified sequences</taxon>
        <taxon>metagenomes</taxon>
        <taxon>ecological metagenomes</taxon>
    </lineage>
</organism>
<proteinExistence type="predicted"/>
<gene>
    <name evidence="1" type="ORF">CARN6_2260</name>
</gene>
<accession>E6QND3</accession>